<accession>A0A382MCH7</accession>
<gene>
    <name evidence="2" type="ORF">METZ01_LOCUS299557</name>
</gene>
<protein>
    <recommendedName>
        <fullName evidence="3">Lipoprotein</fullName>
    </recommendedName>
</protein>
<proteinExistence type="predicted"/>
<sequence length="97" mass="10754">MKQVFNFAALLFAGLLLTGCATDKGLRKLESAYQAQLGEYAAALKSGEITKTEHDKKVTQLNGRYGRRRAMMERDIYGSGIKSPGRRPTVGRGGRRY</sequence>
<evidence type="ECO:0000313" key="2">
    <source>
        <dbReference type="EMBL" id="SVC46703.1"/>
    </source>
</evidence>
<evidence type="ECO:0008006" key="3">
    <source>
        <dbReference type="Google" id="ProtNLM"/>
    </source>
</evidence>
<name>A0A382MCH7_9ZZZZ</name>
<evidence type="ECO:0000256" key="1">
    <source>
        <dbReference type="SAM" id="MobiDB-lite"/>
    </source>
</evidence>
<dbReference type="PROSITE" id="PS51257">
    <property type="entry name" value="PROKAR_LIPOPROTEIN"/>
    <property type="match status" value="1"/>
</dbReference>
<reference evidence="2" key="1">
    <citation type="submission" date="2018-05" db="EMBL/GenBank/DDBJ databases">
        <authorList>
            <person name="Lanie J.A."/>
            <person name="Ng W.-L."/>
            <person name="Kazmierczak K.M."/>
            <person name="Andrzejewski T.M."/>
            <person name="Davidsen T.M."/>
            <person name="Wayne K.J."/>
            <person name="Tettelin H."/>
            <person name="Glass J.I."/>
            <person name="Rusch D."/>
            <person name="Podicherti R."/>
            <person name="Tsui H.-C.T."/>
            <person name="Winkler M.E."/>
        </authorList>
    </citation>
    <scope>NUCLEOTIDE SEQUENCE</scope>
</reference>
<feature type="region of interest" description="Disordered" evidence="1">
    <location>
        <begin position="76"/>
        <end position="97"/>
    </location>
</feature>
<organism evidence="2">
    <name type="scientific">marine metagenome</name>
    <dbReference type="NCBI Taxonomy" id="408172"/>
    <lineage>
        <taxon>unclassified sequences</taxon>
        <taxon>metagenomes</taxon>
        <taxon>ecological metagenomes</taxon>
    </lineage>
</organism>
<dbReference type="EMBL" id="UINC01092805">
    <property type="protein sequence ID" value="SVC46703.1"/>
    <property type="molecule type" value="Genomic_DNA"/>
</dbReference>
<dbReference type="AlphaFoldDB" id="A0A382MCH7"/>